<proteinExistence type="predicted"/>
<dbReference type="Proteomes" id="UP001054854">
    <property type="component" value="Unassembled WGS sequence"/>
</dbReference>
<accession>A0ABQ3U7G8</accession>
<protein>
    <submittedName>
        <fullName evidence="1">Uncharacterized protein</fullName>
    </submittedName>
</protein>
<dbReference type="EMBL" id="BNEK01000005">
    <property type="protein sequence ID" value="GHJ31539.1"/>
    <property type="molecule type" value="Genomic_DNA"/>
</dbReference>
<comment type="caution">
    <text evidence="1">The sequence shown here is derived from an EMBL/GenBank/DDBJ whole genome shotgun (WGS) entry which is preliminary data.</text>
</comment>
<dbReference type="RefSeq" id="WP_236258640.1">
    <property type="nucleotide sequence ID" value="NZ_BNEK01000005.1"/>
</dbReference>
<gene>
    <name evidence="1" type="ORF">TPA0910_59720</name>
</gene>
<reference evidence="1" key="1">
    <citation type="submission" date="2024-05" db="EMBL/GenBank/DDBJ databases">
        <title>Whole genome shotgun sequence of Streptomyces hygroscopicus NBRC 113678.</title>
        <authorList>
            <person name="Komaki H."/>
            <person name="Tamura T."/>
        </authorList>
    </citation>
    <scope>NUCLEOTIDE SEQUENCE</scope>
    <source>
        <strain evidence="1">N11-34</strain>
    </source>
</reference>
<evidence type="ECO:0000313" key="2">
    <source>
        <dbReference type="Proteomes" id="UP001054854"/>
    </source>
</evidence>
<keyword evidence="2" id="KW-1185">Reference proteome</keyword>
<organism evidence="1 2">
    <name type="scientific">Streptomyces hygroscopicus</name>
    <dbReference type="NCBI Taxonomy" id="1912"/>
    <lineage>
        <taxon>Bacteria</taxon>
        <taxon>Bacillati</taxon>
        <taxon>Actinomycetota</taxon>
        <taxon>Actinomycetes</taxon>
        <taxon>Kitasatosporales</taxon>
        <taxon>Streptomycetaceae</taxon>
        <taxon>Streptomyces</taxon>
        <taxon>Streptomyces violaceusniger group</taxon>
    </lineage>
</organism>
<sequence>MRAPRASLPVRWNAEGTGVGRPLDPAVLRPEERDAATGHSVIEEQFGGAVNRLHHAGPATGRVVKSPCAYTQAGYVFTDTPSIPGPALRGYLRVISRFPERGVRALQEIDELLAVGLFSSEVADEVNLMPRVRPVEGKSVEECLSIARDHIRAALRNPQNHAGQVPQMGREWEDVFPS</sequence>
<name>A0ABQ3U7G8_STRHY</name>
<evidence type="ECO:0000313" key="1">
    <source>
        <dbReference type="EMBL" id="GHJ31539.1"/>
    </source>
</evidence>